<feature type="domain" description="Transglutaminase-like" evidence="3">
    <location>
        <begin position="213"/>
        <end position="300"/>
    </location>
</feature>
<feature type="transmembrane region" description="Helical" evidence="2">
    <location>
        <begin position="1043"/>
        <end position="1061"/>
    </location>
</feature>
<organism evidence="4 5">
    <name type="scientific">Streptococcus ruminantium</name>
    <dbReference type="NCBI Taxonomy" id="1917441"/>
    <lineage>
        <taxon>Bacteria</taxon>
        <taxon>Bacillati</taxon>
        <taxon>Bacillota</taxon>
        <taxon>Bacilli</taxon>
        <taxon>Lactobacillales</taxon>
        <taxon>Streptococcaceae</taxon>
        <taxon>Streptococcus</taxon>
    </lineage>
</organism>
<feature type="compositionally biased region" description="Basic and acidic residues" evidence="1">
    <location>
        <begin position="752"/>
        <end position="772"/>
    </location>
</feature>
<dbReference type="EMBL" id="AP018400">
    <property type="protein sequence ID" value="BBA93030.1"/>
    <property type="molecule type" value="Genomic_DNA"/>
</dbReference>
<reference evidence="4 5" key="1">
    <citation type="journal article" date="2018" name="Genome Biol. Evol.">
        <title>Complete Genome Sequence of Streptococcus ruminantium sp. nov. GUT-187T (=DSM 104980T =JCM 31869T), the Type Strain of S. ruminantium, and Comparison with Genome Sequences of Streptococcus suis Strains.</title>
        <authorList>
            <person name="Tohya M."/>
            <person name="Sekizaki T."/>
            <person name="Miyoshi-Akiyama T."/>
        </authorList>
    </citation>
    <scope>NUCLEOTIDE SEQUENCE [LARGE SCALE GENOMIC DNA]</scope>
    <source>
        <strain evidence="4 5">GUT187T</strain>
    </source>
</reference>
<dbReference type="GO" id="GO:0005737">
    <property type="term" value="C:cytoplasm"/>
    <property type="evidence" value="ECO:0007669"/>
    <property type="project" value="TreeGrafter"/>
</dbReference>
<dbReference type="Proteomes" id="UP000269331">
    <property type="component" value="Chromosome"/>
</dbReference>
<dbReference type="KEGG" id="srq:SR187_7130"/>
<keyword evidence="2" id="KW-0812">Transmembrane</keyword>
<evidence type="ECO:0000256" key="1">
    <source>
        <dbReference type="SAM" id="MobiDB-lite"/>
    </source>
</evidence>
<feature type="region of interest" description="Disordered" evidence="1">
    <location>
        <begin position="1009"/>
        <end position="1028"/>
    </location>
</feature>
<feature type="compositionally biased region" description="Basic and acidic residues" evidence="1">
    <location>
        <begin position="967"/>
        <end position="994"/>
    </location>
</feature>
<feature type="compositionally biased region" description="Low complexity" evidence="1">
    <location>
        <begin position="858"/>
        <end position="871"/>
    </location>
</feature>
<feature type="compositionally biased region" description="Polar residues" evidence="1">
    <location>
        <begin position="953"/>
        <end position="966"/>
    </location>
</feature>
<dbReference type="PANTHER" id="PTHR46333">
    <property type="entry name" value="CYTOKINESIS PROTEIN 3"/>
    <property type="match status" value="1"/>
</dbReference>
<dbReference type="Gene3D" id="3.10.620.30">
    <property type="match status" value="1"/>
</dbReference>
<keyword evidence="2" id="KW-1133">Transmembrane helix</keyword>
<keyword evidence="2" id="KW-0472">Membrane</keyword>
<evidence type="ECO:0000256" key="2">
    <source>
        <dbReference type="SAM" id="Phobius"/>
    </source>
</evidence>
<feature type="compositionally biased region" description="Basic and acidic residues" evidence="1">
    <location>
        <begin position="793"/>
        <end position="831"/>
    </location>
</feature>
<gene>
    <name evidence="4" type="ORF">SR187_7130</name>
</gene>
<accession>A0A2Z5TNZ8</accession>
<dbReference type="InterPro" id="IPR052557">
    <property type="entry name" value="CAP/Cytokinesis_protein"/>
</dbReference>
<sequence length="1069" mass="120636">MLIGFFFLAGQTSTVQAAEVGAKNSTLLVAKDTRGDDSSNDASEVFPTGEITNPVVESPTLSTTSTEEMKQIIADIPASNYYDDQQFKLSENEVTIKAGESVQLSLKNPDGSDVTEQVNWYVQTRYPEEKVYQAGEFVKGENNSQLLQLDSNGTVKNLNNQEKTQRVELWANYNQHLYHASVKLPGTKEMEAIRQDEAANKMADDIIKNFADLSDVEKVKAAHDWLVENVHYVDRPGEDQTAYSALVERQTVCAGYANALKLMLDKMGIPNHTKMGKITGGELHLWNIVELDGKWYHVDATWDYPGNSTRPYSQDRGYNHKNKYFLIHDQDFKLASGAKRDYFAFSEDKSGERYRYYGFEQKGILAKTIEEVGTVLDRQYQKVPFKELNTVLEVMTPADMSLHHIGDKLADILGHGLYKTHTLNYGGYKLHRFAVKLFPKWNTKDGEPSFKVEQFKVDETDRSAKVSSILVTLDKAVELNAANFTVTGARLVNATKVDETTYKLTLDQPKKLTDASVTVAIHKRQHQFKFDNPTLPIQVNQAKKPTAVFTATGEHQGYLSNVKPGMEYRIGQNNWTVIEGERVDLTGIGTVDIYLRVPETDQALGSAIQHIAVKKTKDPVTAKALSGKIVGVSKEMEYRRQGDETWYHSPGNILTGLASGKYDIRTRANGEYLASNIETVTLEEDAENMAQQSIKAEERKSPQLNETESSKQEQEHKQDDGQNVQEGQENETKNEPIEENEETQVSQAQETETPKQDGAKKVEEVESGKAEETTNEETLQTPLLQKSEGQQQDEAKKNEEVEEKTKVEQDAQHQEMEKLAETKRQEQEITHQTEIQPQAQEVPRQSEEQSTEAQSPAEVPQPSEVQPQVQELPRKSEEQSTEAQSPAEVPQPSEVQPQVQELPRKSEEQVTDAQSPAEVHQPSEVQPQVQELSRKSEEQVTDAQSPVEVHQPSEVQPQVSVPLQASTEHRRTEIQPRYQEQEGQRSGSTEKVEQESQVQKMEQKLAQEEVKLEKKSEDKKITPKEKVTSVKEVRETTEKKQNFILPLVLVLLGIMLSLFGYSKLRNKEE</sequence>
<name>A0A2Z5TNZ8_9STRE</name>
<proteinExistence type="predicted"/>
<dbReference type="SUPFAM" id="SSF54001">
    <property type="entry name" value="Cysteine proteinases"/>
    <property type="match status" value="1"/>
</dbReference>
<evidence type="ECO:0000259" key="3">
    <source>
        <dbReference type="Pfam" id="PF01841"/>
    </source>
</evidence>
<dbReference type="AlphaFoldDB" id="A0A2Z5TNZ8"/>
<feature type="compositionally biased region" description="Basic and acidic residues" evidence="1">
    <location>
        <begin position="708"/>
        <end position="720"/>
    </location>
</feature>
<dbReference type="PANTHER" id="PTHR46333:SF2">
    <property type="entry name" value="CYTOKINESIS PROTEIN 3"/>
    <property type="match status" value="1"/>
</dbReference>
<protein>
    <recommendedName>
        <fullName evidence="3">Transglutaminase-like domain-containing protein</fullName>
    </recommendedName>
</protein>
<dbReference type="InterPro" id="IPR038765">
    <property type="entry name" value="Papain-like_cys_pep_sf"/>
</dbReference>
<feature type="compositionally biased region" description="Polar residues" evidence="1">
    <location>
        <begin position="776"/>
        <end position="792"/>
    </location>
</feature>
<evidence type="ECO:0000313" key="5">
    <source>
        <dbReference type="Proteomes" id="UP000269331"/>
    </source>
</evidence>
<dbReference type="InterPro" id="IPR002931">
    <property type="entry name" value="Transglutaminase-like"/>
</dbReference>
<feature type="region of interest" description="Disordered" evidence="1">
    <location>
        <begin position="688"/>
        <end position="1004"/>
    </location>
</feature>
<evidence type="ECO:0000313" key="4">
    <source>
        <dbReference type="EMBL" id="BBA93030.1"/>
    </source>
</evidence>
<feature type="compositionally biased region" description="Low complexity" evidence="1">
    <location>
        <begin position="888"/>
        <end position="901"/>
    </location>
</feature>
<dbReference type="Pfam" id="PF01841">
    <property type="entry name" value="Transglut_core"/>
    <property type="match status" value="1"/>
</dbReference>